<evidence type="ECO:0000313" key="4">
    <source>
        <dbReference type="Proteomes" id="UP000289461"/>
    </source>
</evidence>
<evidence type="ECO:0000313" key="2">
    <source>
        <dbReference type="EMBL" id="AWD33807.1"/>
    </source>
</evidence>
<dbReference type="Proteomes" id="UP000289461">
    <property type="component" value="Segment"/>
</dbReference>
<evidence type="ECO:0000313" key="3">
    <source>
        <dbReference type="EMBL" id="AWD33816.1"/>
    </source>
</evidence>
<dbReference type="GeneID" id="41702044"/>
<protein>
    <submittedName>
        <fullName evidence="2">Uncharacterized protein</fullName>
    </submittedName>
</protein>
<accession>A0A2S1CJR4</accession>
<reference evidence="2" key="1">
    <citation type="submission" date="2017-12" db="EMBL/GenBank/DDBJ databases">
        <title>Identification of novel polyomaviruses in members of multiple mammalian orders.</title>
        <authorList>
            <person name="Ehlers B."/>
            <person name="Walter C."/>
            <person name="Liebmann S."/>
            <person name="Richter D."/>
            <person name="Ulrich R.G."/>
            <person name="Leendertz F.H."/>
            <person name="Calvignac-Spencer S."/>
        </authorList>
    </citation>
    <scope>NUCLEOTIDE SEQUENCE</scope>
    <source>
        <strain evidence="1">4373 Thai 87</strain>
        <strain evidence="2">4376 Thai 90</strain>
        <strain evidence="3">4472 Thai 90</strain>
    </source>
</reference>
<dbReference type="EMBL" id="MG721016">
    <property type="protein sequence ID" value="AWD33807.1"/>
    <property type="molecule type" value="Genomic_DNA"/>
</dbReference>
<dbReference type="EMBL" id="MG721017">
    <property type="protein sequence ID" value="AWD33816.1"/>
    <property type="molecule type" value="Genomic_DNA"/>
</dbReference>
<organism evidence="2">
    <name type="scientific">Tupaia glis polyomavirus 1</name>
    <dbReference type="NCBI Taxonomy" id="2170402"/>
    <lineage>
        <taxon>Viruses</taxon>
        <taxon>Monodnaviria</taxon>
        <taxon>Shotokuvirae</taxon>
        <taxon>Cossaviricota</taxon>
        <taxon>Papovaviricetes</taxon>
        <taxon>Sepolyvirales</taxon>
        <taxon>Polyomaviridae</taxon>
        <taxon>Alphapolyomavirus</taxon>
        <taxon>Alphapolyomavirus tuglis</taxon>
    </lineage>
</organism>
<keyword evidence="4" id="KW-1185">Reference proteome</keyword>
<dbReference type="RefSeq" id="YP_009551973.1">
    <property type="nucleotide sequence ID" value="NC_040566.1"/>
</dbReference>
<proteinExistence type="predicted"/>
<dbReference type="EMBL" id="MG721015">
    <property type="protein sequence ID" value="AWD33798.1"/>
    <property type="molecule type" value="Genomic_DNA"/>
</dbReference>
<sequence>MSQASCQLLAGRHLCSSSVLALSRHLIPWLAACPVPAVISSRTKEVATTPVTSHTKVSY</sequence>
<name>A0A2S1CJR4_9POLY</name>
<dbReference type="KEGG" id="vg:41702044"/>
<evidence type="ECO:0000313" key="1">
    <source>
        <dbReference type="EMBL" id="AWD33798.1"/>
    </source>
</evidence>